<evidence type="ECO:0000313" key="5">
    <source>
        <dbReference type="Proteomes" id="UP001595190"/>
    </source>
</evidence>
<evidence type="ECO:0000256" key="2">
    <source>
        <dbReference type="SAM" id="SignalP"/>
    </source>
</evidence>
<evidence type="ECO:0000259" key="3">
    <source>
        <dbReference type="PROSITE" id="PS50208"/>
    </source>
</evidence>
<sequence>MSATFRSAFALLFILLAASLPLQPARAQSQGEKRIALVIGNADYKAGPLATSANDAGLIAQTLQAAGFDVTGARDLDQDSLRKAFREFLDKASASGPDTVAFVYLAGYGLQSEGQNYFVPVDAAIQTPAAVPAEAIRLSDFIRPLGALQLKASIVVIDGARANQFARGDQPLAGGLALVDAEPNSLIAFNAAPGTVGPAERGPYGAYAQALAEMMRTGGLPIADVFDRTRLRVSERTNGAVLPWSTSKLGEPFAFFDRAADAPAPQVSLEEDKAMQSKRIADFDARDAYVAAVDRDTMQGYQDFLTAFPRDPMAKRVRAIVAARREAITWHETWKRDTPNAYWSYLKRYPRGPHAWDARRRLRYLSAEIEPPARFDVIEYDVPPPPEVEVVYVERPVIIFSDPEFDLPPPPPPPVIFLPPPPREFVELPPPPPPVDEYVLPSPRYVAMPEWVRPPRYVEPPPQNFIFNNIHNATVINETLEAPPERMPRQEGEGGLTTGEKAAGAAIAVGAAAAAARVALPPFLRNRGGRGGQPGMTQPAVAPQPGEPGLAPVPGAPQKPGRLLPGQAVPGQALPGQALPGQEGQPGRLLPGQEGQPGQAVQPGTLKPGQAQPGQPGRLLPGRVQPGQAAQPDETKPGRAQPGQLLPGQAAQPDEAKPGQRQPGLKPGQGQPGKALPGMNGEALPLDNGKPPLGDTPLPGRKQPGGKAAKPGQLGQPLPGAQPEGQPDQTQPQKPLPGQKGQGRLRPGQPQPDGTTQPPAENGQQLGKPLPGADEAQPLPGRKRPKGRQPQDGGIQAPRPGATPEEQALPDAGAPSQPAGRKRRPAQDGQGLGEPLPPAGRALPDGSGQPQPQPGRRRPRQPDAGFAQPDEPAQPSARRPRVQQGQPGGGSDEGGAPPRRQKRLNQAPAPDMAPAVNAPRQNRQPRAQPELEGGASRPMQRLRPPAQEGGPAAGGGGRQRRCGGQGAPPCE</sequence>
<feature type="chain" id="PRO_5045455444" evidence="2">
    <location>
        <begin position="28"/>
        <end position="971"/>
    </location>
</feature>
<dbReference type="RefSeq" id="WP_394314695.1">
    <property type="nucleotide sequence ID" value="NZ_JBHGPK010000024.1"/>
</dbReference>
<feature type="domain" description="Caspase family p20" evidence="3">
    <location>
        <begin position="32"/>
        <end position="112"/>
    </location>
</feature>
<dbReference type="EMBL" id="JBHGPK010000024">
    <property type="protein sequence ID" value="MFC2253880.1"/>
    <property type="molecule type" value="Genomic_DNA"/>
</dbReference>
<feature type="compositionally biased region" description="Low complexity" evidence="1">
    <location>
        <begin position="659"/>
        <end position="674"/>
    </location>
</feature>
<dbReference type="Proteomes" id="UP001595190">
    <property type="component" value="Unassembled WGS sequence"/>
</dbReference>
<feature type="compositionally biased region" description="Low complexity" evidence="1">
    <location>
        <begin position="747"/>
        <end position="759"/>
    </location>
</feature>
<dbReference type="SUPFAM" id="SSF52129">
    <property type="entry name" value="Caspase-like"/>
    <property type="match status" value="1"/>
</dbReference>
<proteinExistence type="predicted"/>
<reference evidence="4 5" key="1">
    <citation type="submission" date="2024-09" db="EMBL/GenBank/DDBJ databases">
        <title>Description of Labrys sedimenti sp. nov., isolated from a diclofenac-degrading enrichment culture, and genome-based reclassification of Labrys portucalensis as a later heterotypic synonym of Labrys neptuniae.</title>
        <authorList>
            <person name="Tancsics A."/>
            <person name="Csepanyi A."/>
        </authorList>
    </citation>
    <scope>NUCLEOTIDE SEQUENCE [LARGE SCALE GENOMIC DNA]</scope>
    <source>
        <strain evidence="4 5">LMG 23412</strain>
    </source>
</reference>
<evidence type="ECO:0000256" key="1">
    <source>
        <dbReference type="SAM" id="MobiDB-lite"/>
    </source>
</evidence>
<dbReference type="InterPro" id="IPR011600">
    <property type="entry name" value="Pept_C14_caspase"/>
</dbReference>
<comment type="caution">
    <text evidence="4">The sequence shown here is derived from an EMBL/GenBank/DDBJ whole genome shotgun (WGS) entry which is preliminary data.</text>
</comment>
<keyword evidence="2" id="KW-0732">Signal</keyword>
<dbReference type="PANTHER" id="PTHR22576">
    <property type="entry name" value="MUCOSA ASSOCIATED LYMPHOID TISSUE LYMPHOMA TRANSLOCATION PROTEIN 1/PARACASPASE"/>
    <property type="match status" value="1"/>
</dbReference>
<feature type="region of interest" description="Disordered" evidence="1">
    <location>
        <begin position="525"/>
        <end position="971"/>
    </location>
</feature>
<dbReference type="Pfam" id="PF00656">
    <property type="entry name" value="Peptidase_C14"/>
    <property type="match status" value="1"/>
</dbReference>
<organism evidence="4 5">
    <name type="scientific">Labrys neptuniae</name>
    <dbReference type="NCBI Taxonomy" id="376174"/>
    <lineage>
        <taxon>Bacteria</taxon>
        <taxon>Pseudomonadati</taxon>
        <taxon>Pseudomonadota</taxon>
        <taxon>Alphaproteobacteria</taxon>
        <taxon>Hyphomicrobiales</taxon>
        <taxon>Xanthobacteraceae</taxon>
        <taxon>Labrys</taxon>
    </lineage>
</organism>
<dbReference type="InterPro" id="IPR029030">
    <property type="entry name" value="Caspase-like_dom_sf"/>
</dbReference>
<dbReference type="Gene3D" id="3.40.50.1460">
    <property type="match status" value="1"/>
</dbReference>
<dbReference type="InterPro" id="IPR052039">
    <property type="entry name" value="Caspase-related_regulators"/>
</dbReference>
<dbReference type="InterPro" id="IPR001309">
    <property type="entry name" value="Pept_C14_p20"/>
</dbReference>
<feature type="compositionally biased region" description="Low complexity" evidence="1">
    <location>
        <begin position="729"/>
        <end position="739"/>
    </location>
</feature>
<evidence type="ECO:0000313" key="4">
    <source>
        <dbReference type="EMBL" id="MFC2253880.1"/>
    </source>
</evidence>
<gene>
    <name evidence="4" type="ORF">ACETRX_29895</name>
</gene>
<dbReference type="PANTHER" id="PTHR22576:SF37">
    <property type="entry name" value="MUCOSA-ASSOCIATED LYMPHOID TISSUE LYMPHOMA TRANSLOCATION PROTEIN 1"/>
    <property type="match status" value="1"/>
</dbReference>
<dbReference type="PROSITE" id="PS50208">
    <property type="entry name" value="CASPASE_P20"/>
    <property type="match status" value="1"/>
</dbReference>
<accession>A0ABV6ZNW2</accession>
<name>A0ABV6ZNW2_9HYPH</name>
<protein>
    <submittedName>
        <fullName evidence="4">Caspase family protein</fullName>
    </submittedName>
</protein>
<feature type="signal peptide" evidence="2">
    <location>
        <begin position="1"/>
        <end position="27"/>
    </location>
</feature>